<reference evidence="3" key="1">
    <citation type="journal article" date="2020" name="Nature">
        <title>Giant virus diversity and host interactions through global metagenomics.</title>
        <authorList>
            <person name="Schulz F."/>
            <person name="Roux S."/>
            <person name="Paez-Espino D."/>
            <person name="Jungbluth S."/>
            <person name="Walsh D.A."/>
            <person name="Denef V.J."/>
            <person name="McMahon K.D."/>
            <person name="Konstantinidis K.T."/>
            <person name="Eloe-Fadrosh E.A."/>
            <person name="Kyrpides N.C."/>
            <person name="Woyke T."/>
        </authorList>
    </citation>
    <scope>NUCLEOTIDE SEQUENCE</scope>
    <source>
        <strain evidence="3">GVMAG-M-3300018428-16</strain>
    </source>
</reference>
<dbReference type="InterPro" id="IPR008271">
    <property type="entry name" value="Ser/Thr_kinase_AS"/>
</dbReference>
<keyword evidence="1" id="KW-0812">Transmembrane</keyword>
<feature type="domain" description="Protein kinase" evidence="2">
    <location>
        <begin position="3"/>
        <end position="322"/>
    </location>
</feature>
<dbReference type="PROSITE" id="PS50011">
    <property type="entry name" value="PROTEIN_KINASE_DOM"/>
    <property type="match status" value="1"/>
</dbReference>
<dbReference type="InterPro" id="IPR011009">
    <property type="entry name" value="Kinase-like_dom_sf"/>
</dbReference>
<protein>
    <recommendedName>
        <fullName evidence="2">Protein kinase domain-containing protein</fullName>
    </recommendedName>
</protein>
<dbReference type="Gene3D" id="1.10.510.10">
    <property type="entry name" value="Transferase(Phosphotransferase) domain 1"/>
    <property type="match status" value="1"/>
</dbReference>
<name>A0A6C0BRX6_9ZZZZ</name>
<keyword evidence="1" id="KW-0472">Membrane</keyword>
<feature type="transmembrane region" description="Helical" evidence="1">
    <location>
        <begin position="309"/>
        <end position="326"/>
    </location>
</feature>
<proteinExistence type="predicted"/>
<organism evidence="3">
    <name type="scientific">viral metagenome</name>
    <dbReference type="NCBI Taxonomy" id="1070528"/>
    <lineage>
        <taxon>unclassified sequences</taxon>
        <taxon>metagenomes</taxon>
        <taxon>organismal metagenomes</taxon>
    </lineage>
</organism>
<dbReference type="SUPFAM" id="SSF56112">
    <property type="entry name" value="Protein kinase-like (PK-like)"/>
    <property type="match status" value="1"/>
</dbReference>
<evidence type="ECO:0000313" key="3">
    <source>
        <dbReference type="EMBL" id="QHS94810.1"/>
    </source>
</evidence>
<evidence type="ECO:0000256" key="1">
    <source>
        <dbReference type="SAM" id="Phobius"/>
    </source>
</evidence>
<dbReference type="PROSITE" id="PS00108">
    <property type="entry name" value="PROTEIN_KINASE_ST"/>
    <property type="match status" value="1"/>
</dbReference>
<evidence type="ECO:0000259" key="2">
    <source>
        <dbReference type="PROSITE" id="PS50011"/>
    </source>
</evidence>
<dbReference type="AlphaFoldDB" id="A0A6C0BRX6"/>
<keyword evidence="1" id="KW-1133">Transmembrane helix</keyword>
<dbReference type="GO" id="GO:0004672">
    <property type="term" value="F:protein kinase activity"/>
    <property type="evidence" value="ECO:0007669"/>
    <property type="project" value="InterPro"/>
</dbReference>
<dbReference type="EMBL" id="MN739233">
    <property type="protein sequence ID" value="QHS94810.1"/>
    <property type="molecule type" value="Genomic_DNA"/>
</dbReference>
<sequence>MNIKGGKVIDSGGYGCLFVPPLKCKSKNTNTKNIISKLMTQKNAEREHNNNKKIHKLVSKIPNWKHYFIFSIQYCTPKKLTKKDLKQFNKKCKTLSKKHYSKQTINKRIDNLKILQFPYGGKTLESFIYQDITYDYDIFSNLNLNLINFLKHGIVPMNNINVYHLDIKDTNVLIGDEQKLKLIDWGLSAVINKDLPYHIYNKSVQFNYPFTSILLNTMFLKNLVEYMNMNGNDVSNLTLFIQKYFDDNISPFYGEGHFEYLEEIFSKFTGNKNPRDVVFSFCANSIIQHMKNGVFDHRTYFEKTFIKNVDIWGFLSIYMSFLLVNIKNINKIKKIHQNIEKILFKYLFNNYKIIDINNLYVDLQKIL</sequence>
<dbReference type="InterPro" id="IPR000719">
    <property type="entry name" value="Prot_kinase_dom"/>
</dbReference>
<accession>A0A6C0BRX6</accession>
<dbReference type="GO" id="GO:0005524">
    <property type="term" value="F:ATP binding"/>
    <property type="evidence" value="ECO:0007669"/>
    <property type="project" value="InterPro"/>
</dbReference>